<accession>A0A9W8MFK1</accession>
<comment type="caution">
    <text evidence="1">The sequence shown here is derived from an EMBL/GenBank/DDBJ whole genome shotgun (WGS) entry which is preliminary data.</text>
</comment>
<dbReference type="Proteomes" id="UP001140091">
    <property type="component" value="Unassembled WGS sequence"/>
</dbReference>
<proteinExistence type="predicted"/>
<gene>
    <name evidence="1" type="ORF">H1R20_g6975</name>
</gene>
<reference evidence="1" key="1">
    <citation type="submission" date="2022-06" db="EMBL/GenBank/DDBJ databases">
        <title>Genome Sequence of Candolleomyces eurysporus.</title>
        <authorList>
            <person name="Buettner E."/>
        </authorList>
    </citation>
    <scope>NUCLEOTIDE SEQUENCE</scope>
    <source>
        <strain evidence="1">VTCC 930004</strain>
    </source>
</reference>
<dbReference type="OrthoDB" id="10327405at2759"/>
<name>A0A9W8MFK1_9AGAR</name>
<protein>
    <submittedName>
        <fullName evidence="1">Uncharacterized protein</fullName>
    </submittedName>
</protein>
<evidence type="ECO:0000313" key="2">
    <source>
        <dbReference type="Proteomes" id="UP001140091"/>
    </source>
</evidence>
<organism evidence="1 2">
    <name type="scientific">Candolleomyces eurysporus</name>
    <dbReference type="NCBI Taxonomy" id="2828524"/>
    <lineage>
        <taxon>Eukaryota</taxon>
        <taxon>Fungi</taxon>
        <taxon>Dikarya</taxon>
        <taxon>Basidiomycota</taxon>
        <taxon>Agaricomycotina</taxon>
        <taxon>Agaricomycetes</taxon>
        <taxon>Agaricomycetidae</taxon>
        <taxon>Agaricales</taxon>
        <taxon>Agaricineae</taxon>
        <taxon>Psathyrellaceae</taxon>
        <taxon>Candolleomyces</taxon>
    </lineage>
</organism>
<sequence length="259" mass="28509">MLTTDATISSARPNSLSSCIAFTALAPDPRSISPRFASSNQLKTIIKLVIAIEFSPGVSGWSLLPFPIFLAMSQTYNLLDRSEVPSPVIIRSPNRVIPKPNNIRHTGSGKIDQMSRVVLHPPITRFVSEIFYNKPWTLKSPVSVVIRHVYSRSAESYDVASTVPRKIGNETRVFRGFPSSTSGASTEILYDQPGLLEDPIPGVERYVYPGIPKAYEVDSTIPCEIGNRTWVKVWHPTAVSVGEVVQYDSRRLEGPVGVG</sequence>
<keyword evidence="2" id="KW-1185">Reference proteome</keyword>
<dbReference type="AlphaFoldDB" id="A0A9W8MFK1"/>
<evidence type="ECO:0000313" key="1">
    <source>
        <dbReference type="EMBL" id="KAJ2930110.1"/>
    </source>
</evidence>
<dbReference type="EMBL" id="JANBPK010000849">
    <property type="protein sequence ID" value="KAJ2930110.1"/>
    <property type="molecule type" value="Genomic_DNA"/>
</dbReference>
<feature type="non-terminal residue" evidence="1">
    <location>
        <position position="259"/>
    </location>
</feature>